<keyword evidence="4" id="KW-0131">Cell cycle</keyword>
<reference evidence="6 7" key="1">
    <citation type="submission" date="2019-02" db="EMBL/GenBank/DDBJ databases">
        <title>Deep-cultivation of Planctomycetes and their phenomic and genomic characterization uncovers novel biology.</title>
        <authorList>
            <person name="Wiegand S."/>
            <person name="Jogler M."/>
            <person name="Boedeker C."/>
            <person name="Pinto D."/>
            <person name="Vollmers J."/>
            <person name="Rivas-Marin E."/>
            <person name="Kohn T."/>
            <person name="Peeters S.H."/>
            <person name="Heuer A."/>
            <person name="Rast P."/>
            <person name="Oberbeckmann S."/>
            <person name="Bunk B."/>
            <person name="Jeske O."/>
            <person name="Meyerdierks A."/>
            <person name="Storesund J.E."/>
            <person name="Kallscheuer N."/>
            <person name="Luecker S."/>
            <person name="Lage O.M."/>
            <person name="Pohl T."/>
            <person name="Merkel B.J."/>
            <person name="Hornburger P."/>
            <person name="Mueller R.-W."/>
            <person name="Bruemmer F."/>
            <person name="Labrenz M."/>
            <person name="Spormann A.M."/>
            <person name="Op Den Camp H."/>
            <person name="Overmann J."/>
            <person name="Amann R."/>
            <person name="Jetten M.S.M."/>
            <person name="Mascher T."/>
            <person name="Medema M.H."/>
            <person name="Devos D.P."/>
            <person name="Kaster A.-K."/>
            <person name="Ovreas L."/>
            <person name="Rohde M."/>
            <person name="Galperin M.Y."/>
            <person name="Jogler C."/>
        </authorList>
    </citation>
    <scope>NUCLEOTIDE SEQUENCE [LARGE SCALE GENOMIC DNA]</scope>
    <source>
        <strain evidence="6 7">Enr8</strain>
    </source>
</reference>
<dbReference type="PANTHER" id="PTHR34298">
    <property type="entry name" value="SEGREGATION AND CONDENSATION PROTEIN B"/>
    <property type="match status" value="1"/>
</dbReference>
<dbReference type="InterPro" id="IPR005234">
    <property type="entry name" value="ScpB_csome_segregation"/>
</dbReference>
<sequence length="253" mass="27943">MSSSELPPDDDDDFDDDLDEGLSLEKLSAAFAAAMGGDEPYEVSEEEAPAEPTAEEEESSEEAVARVLATEEEPDDCELSPRTILEAMLFVGSPDNSPLSAEKGAARMRGVGVDEIADIVEELNQAYLEEGCPYEIVSSGGGFRMSLRDEFGRLREKFYGKVREAKLSQPAVDVLALVAYNQNVTREEVDQLRGKPSGPLLNQLVRRELLQLERSGKGKEKKKTYSTTDRFLEMFRLSSLEDLPQPLGLDLED</sequence>
<evidence type="ECO:0008006" key="8">
    <source>
        <dbReference type="Google" id="ProtNLM"/>
    </source>
</evidence>
<dbReference type="GO" id="GO:0051304">
    <property type="term" value="P:chromosome separation"/>
    <property type="evidence" value="ECO:0007669"/>
    <property type="project" value="InterPro"/>
</dbReference>
<dbReference type="RefSeq" id="WP_146432700.1">
    <property type="nucleotide sequence ID" value="NZ_SJPF01000003.1"/>
</dbReference>
<dbReference type="Proteomes" id="UP000318878">
    <property type="component" value="Unassembled WGS sequence"/>
</dbReference>
<feature type="compositionally biased region" description="Acidic residues" evidence="5">
    <location>
        <begin position="7"/>
        <end position="22"/>
    </location>
</feature>
<dbReference type="Pfam" id="PF04079">
    <property type="entry name" value="SMC_ScpB"/>
    <property type="match status" value="1"/>
</dbReference>
<dbReference type="OrthoDB" id="211906at2"/>
<comment type="caution">
    <text evidence="6">The sequence shown here is derived from an EMBL/GenBank/DDBJ whole genome shotgun (WGS) entry which is preliminary data.</text>
</comment>
<dbReference type="InterPro" id="IPR036388">
    <property type="entry name" value="WH-like_DNA-bd_sf"/>
</dbReference>
<keyword evidence="2" id="KW-0132">Cell division</keyword>
<feature type="region of interest" description="Disordered" evidence="5">
    <location>
        <begin position="1"/>
        <end position="78"/>
    </location>
</feature>
<organism evidence="6 7">
    <name type="scientific">Blastopirellula retiformator</name>
    <dbReference type="NCBI Taxonomy" id="2527970"/>
    <lineage>
        <taxon>Bacteria</taxon>
        <taxon>Pseudomonadati</taxon>
        <taxon>Planctomycetota</taxon>
        <taxon>Planctomycetia</taxon>
        <taxon>Pirellulales</taxon>
        <taxon>Pirellulaceae</taxon>
        <taxon>Blastopirellula</taxon>
    </lineage>
</organism>
<dbReference type="EMBL" id="SJPF01000003">
    <property type="protein sequence ID" value="TWT33118.1"/>
    <property type="molecule type" value="Genomic_DNA"/>
</dbReference>
<dbReference type="SUPFAM" id="SSF46785">
    <property type="entry name" value="Winged helix' DNA-binding domain"/>
    <property type="match status" value="2"/>
</dbReference>
<name>A0A5C5V3J3_9BACT</name>
<dbReference type="GO" id="GO:0051301">
    <property type="term" value="P:cell division"/>
    <property type="evidence" value="ECO:0007669"/>
    <property type="project" value="UniProtKB-KW"/>
</dbReference>
<feature type="compositionally biased region" description="Acidic residues" evidence="5">
    <location>
        <begin position="39"/>
        <end position="61"/>
    </location>
</feature>
<evidence type="ECO:0000256" key="1">
    <source>
        <dbReference type="ARBA" id="ARBA00022490"/>
    </source>
</evidence>
<keyword evidence="7" id="KW-1185">Reference proteome</keyword>
<evidence type="ECO:0000313" key="6">
    <source>
        <dbReference type="EMBL" id="TWT33118.1"/>
    </source>
</evidence>
<evidence type="ECO:0000313" key="7">
    <source>
        <dbReference type="Proteomes" id="UP000318878"/>
    </source>
</evidence>
<dbReference type="Gene3D" id="1.10.10.10">
    <property type="entry name" value="Winged helix-like DNA-binding domain superfamily/Winged helix DNA-binding domain"/>
    <property type="match status" value="2"/>
</dbReference>
<accession>A0A5C5V3J3</accession>
<protein>
    <recommendedName>
        <fullName evidence="8">Segregation and condensation protein B</fullName>
    </recommendedName>
</protein>
<dbReference type="InterPro" id="IPR036390">
    <property type="entry name" value="WH_DNA-bd_sf"/>
</dbReference>
<evidence type="ECO:0000256" key="2">
    <source>
        <dbReference type="ARBA" id="ARBA00022618"/>
    </source>
</evidence>
<dbReference type="PANTHER" id="PTHR34298:SF2">
    <property type="entry name" value="SEGREGATION AND CONDENSATION PROTEIN B"/>
    <property type="match status" value="1"/>
</dbReference>
<dbReference type="AlphaFoldDB" id="A0A5C5V3J3"/>
<gene>
    <name evidence="6" type="ORF">Enr8_29380</name>
</gene>
<evidence type="ECO:0000256" key="4">
    <source>
        <dbReference type="ARBA" id="ARBA00023306"/>
    </source>
</evidence>
<evidence type="ECO:0000256" key="3">
    <source>
        <dbReference type="ARBA" id="ARBA00022829"/>
    </source>
</evidence>
<keyword evidence="3" id="KW-0159">Chromosome partition</keyword>
<keyword evidence="1" id="KW-0963">Cytoplasm</keyword>
<proteinExistence type="predicted"/>
<evidence type="ECO:0000256" key="5">
    <source>
        <dbReference type="SAM" id="MobiDB-lite"/>
    </source>
</evidence>